<dbReference type="CDD" id="cd01949">
    <property type="entry name" value="GGDEF"/>
    <property type="match status" value="1"/>
</dbReference>
<sequence length="713" mass="78222">MTKASTCPALWAGEPAREVSEARFQKLFDEADAMSIQGYLADGTVVYWNRASERIYGYSASEALGANLLELIIPADLHHEVEAAMRWMFESGQGIPPARLQLRHKNGQRVPVYSSHTLVTVPGHPPVLFCMDADMSHLQQAETELRVAAAAFESQQGMFITDARGVILRVNQAFTRTTGYAAEEAVGHTPRLIKSNRHTPDFYTAIWRSLQDNGSWQGEIWDRRKNGEEYADWVTITAVRDAQGRVTHYVGTQTDVTQRKEAEAKILQLAFYDPLTGLPNRRLLLDRLQQALAASQRNHSGGALLFIDLDNFKTLNDTRGHDTGDLLLQQVAARLIASIRDKDTAARLGGDEFVVMLEDLGQSPQEAASRAEAAGRKLLATLNQRYRLRGHGYEGSVSIGITLFPTQDSSTDELMKQADLAMYEAKAAGRNALRFFDPQMQAAVTQRAALVSGLREGLRKQQFRLYYQPQVDRDGRLLGFEALLRWQSPQRGLVSPAEFVPVAEESGLILPLGLWVLESACSQLAAWARQPASAGLSLAVNVSASQFARADFVEQVLEVLARTGANPRRLKLELTESLLVARVEEVIAKMSALKARGVGFSLDDFGTGYSSLAYLRRLPLDQLKIDKSFVRDLLVDPNSAAIAHTIIVLSQTMGLAVIAEGVESASQRDLLASLGCQAYQGYLFGQPLPLEQAEQLLAAQPLAPAAAADAAPA</sequence>
<dbReference type="SMART" id="SM00091">
    <property type="entry name" value="PAS"/>
    <property type="match status" value="2"/>
</dbReference>
<dbReference type="InterPro" id="IPR000700">
    <property type="entry name" value="PAS-assoc_C"/>
</dbReference>
<feature type="domain" description="GGDEF" evidence="4">
    <location>
        <begin position="300"/>
        <end position="438"/>
    </location>
</feature>
<dbReference type="PROSITE" id="PS50887">
    <property type="entry name" value="GGDEF"/>
    <property type="match status" value="1"/>
</dbReference>
<protein>
    <submittedName>
        <fullName evidence="5">EAL domain-containing protein</fullName>
    </submittedName>
</protein>
<dbReference type="EMBL" id="JAHRGL010000049">
    <property type="protein sequence ID" value="MBV2134237.1"/>
    <property type="molecule type" value="Genomic_DNA"/>
</dbReference>
<reference evidence="5 6" key="1">
    <citation type="submission" date="2021-06" db="EMBL/GenBank/DDBJ databases">
        <title>Differences between aerobic and microaerobic xylene degrading microbial communities.</title>
        <authorList>
            <person name="Banerjee S."/>
            <person name="Tancsics A."/>
        </authorList>
    </citation>
    <scope>NUCLEOTIDE SEQUENCE [LARGE SCALE GENOMIC DNA]</scope>
    <source>
        <strain evidence="5 6">MAP12</strain>
    </source>
</reference>
<dbReference type="InterPro" id="IPR000160">
    <property type="entry name" value="GGDEF_dom"/>
</dbReference>
<dbReference type="PANTHER" id="PTHR44757:SF2">
    <property type="entry name" value="BIOFILM ARCHITECTURE MAINTENANCE PROTEIN MBAA"/>
    <property type="match status" value="1"/>
</dbReference>
<comment type="caution">
    <text evidence="5">The sequence shown here is derived from an EMBL/GenBank/DDBJ whole genome shotgun (WGS) entry which is preliminary data.</text>
</comment>
<dbReference type="PROSITE" id="PS50113">
    <property type="entry name" value="PAC"/>
    <property type="match status" value="1"/>
</dbReference>
<proteinExistence type="predicted"/>
<evidence type="ECO:0000313" key="6">
    <source>
        <dbReference type="Proteomes" id="UP000813068"/>
    </source>
</evidence>
<dbReference type="SMART" id="SM00086">
    <property type="entry name" value="PAC"/>
    <property type="match status" value="2"/>
</dbReference>
<dbReference type="Pfam" id="PF00563">
    <property type="entry name" value="EAL"/>
    <property type="match status" value="1"/>
</dbReference>
<dbReference type="CDD" id="cd00130">
    <property type="entry name" value="PAS"/>
    <property type="match status" value="2"/>
</dbReference>
<keyword evidence="6" id="KW-1185">Reference proteome</keyword>
<dbReference type="InterPro" id="IPR001610">
    <property type="entry name" value="PAC"/>
</dbReference>
<evidence type="ECO:0000259" key="2">
    <source>
        <dbReference type="PROSITE" id="PS50113"/>
    </source>
</evidence>
<feature type="domain" description="PAS" evidence="1">
    <location>
        <begin position="141"/>
        <end position="189"/>
    </location>
</feature>
<dbReference type="PANTHER" id="PTHR44757">
    <property type="entry name" value="DIGUANYLATE CYCLASE DGCP"/>
    <property type="match status" value="1"/>
</dbReference>
<evidence type="ECO:0000259" key="3">
    <source>
        <dbReference type="PROSITE" id="PS50883"/>
    </source>
</evidence>
<dbReference type="NCBIfam" id="TIGR00254">
    <property type="entry name" value="GGDEF"/>
    <property type="match status" value="1"/>
</dbReference>
<dbReference type="Proteomes" id="UP000813068">
    <property type="component" value="Unassembled WGS sequence"/>
</dbReference>
<dbReference type="PROSITE" id="PS50883">
    <property type="entry name" value="EAL"/>
    <property type="match status" value="1"/>
</dbReference>
<dbReference type="Pfam" id="PF00989">
    <property type="entry name" value="PAS"/>
    <property type="match status" value="1"/>
</dbReference>
<dbReference type="InterPro" id="IPR000014">
    <property type="entry name" value="PAS"/>
</dbReference>
<evidence type="ECO:0000313" key="5">
    <source>
        <dbReference type="EMBL" id="MBV2134237.1"/>
    </source>
</evidence>
<accession>A0ABS6N109</accession>
<evidence type="ECO:0000259" key="4">
    <source>
        <dbReference type="PROSITE" id="PS50887"/>
    </source>
</evidence>
<dbReference type="Pfam" id="PF00990">
    <property type="entry name" value="GGDEF"/>
    <property type="match status" value="1"/>
</dbReference>
<organism evidence="5 6">
    <name type="scientific">Geopseudomonas aromaticivorans</name>
    <dbReference type="NCBI Taxonomy" id="2849492"/>
    <lineage>
        <taxon>Bacteria</taxon>
        <taxon>Pseudomonadati</taxon>
        <taxon>Pseudomonadota</taxon>
        <taxon>Gammaproteobacteria</taxon>
        <taxon>Pseudomonadales</taxon>
        <taxon>Pseudomonadaceae</taxon>
        <taxon>Geopseudomonas</taxon>
    </lineage>
</organism>
<dbReference type="InterPro" id="IPR052155">
    <property type="entry name" value="Biofilm_reg_signaling"/>
</dbReference>
<evidence type="ECO:0000259" key="1">
    <source>
        <dbReference type="PROSITE" id="PS50112"/>
    </source>
</evidence>
<gene>
    <name evidence="5" type="ORF">KRX52_15765</name>
</gene>
<feature type="domain" description="EAL" evidence="3">
    <location>
        <begin position="447"/>
        <end position="701"/>
    </location>
</feature>
<dbReference type="CDD" id="cd01948">
    <property type="entry name" value="EAL"/>
    <property type="match status" value="1"/>
</dbReference>
<feature type="domain" description="PAS" evidence="1">
    <location>
        <begin position="20"/>
        <end position="92"/>
    </location>
</feature>
<dbReference type="RefSeq" id="WP_217682669.1">
    <property type="nucleotide sequence ID" value="NZ_JAHRGL010000049.1"/>
</dbReference>
<dbReference type="NCBIfam" id="TIGR00229">
    <property type="entry name" value="sensory_box"/>
    <property type="match status" value="2"/>
</dbReference>
<dbReference type="InterPro" id="IPR013767">
    <property type="entry name" value="PAS_fold"/>
</dbReference>
<name>A0ABS6N109_9GAMM</name>
<dbReference type="PROSITE" id="PS50112">
    <property type="entry name" value="PAS"/>
    <property type="match status" value="2"/>
</dbReference>
<dbReference type="SMART" id="SM00267">
    <property type="entry name" value="GGDEF"/>
    <property type="match status" value="1"/>
</dbReference>
<feature type="domain" description="PAC" evidence="2">
    <location>
        <begin position="216"/>
        <end position="268"/>
    </location>
</feature>
<dbReference type="InterPro" id="IPR001633">
    <property type="entry name" value="EAL_dom"/>
</dbReference>
<dbReference type="Pfam" id="PF13426">
    <property type="entry name" value="PAS_9"/>
    <property type="match status" value="1"/>
</dbReference>
<dbReference type="SMART" id="SM00052">
    <property type="entry name" value="EAL"/>
    <property type="match status" value="1"/>
</dbReference>